<protein>
    <submittedName>
        <fullName evidence="1">Uncharacterized protein</fullName>
    </submittedName>
</protein>
<gene>
    <name evidence="1" type="ORF">BV25DRAFT_1843762</name>
</gene>
<feature type="non-terminal residue" evidence="1">
    <location>
        <position position="462"/>
    </location>
</feature>
<evidence type="ECO:0000313" key="1">
    <source>
        <dbReference type="EMBL" id="KAI0054302.1"/>
    </source>
</evidence>
<sequence>MYSVHGRLIAPFQANSHAAEHTWFCLHRRPDIEFKTVLDDRLLKNCDAVKDICAKTAGLLGPYHSERKPCDDPERVIDPTWNTLKEHSPSQQPGPRIETDDSVIECGRNVVHAGKPQQDDKFINREWKHGTPFTPQEIVQNHELGHGDSINKDRVFIRGTFCCIINWEIEDGVIGTSSSAKQIGKCESNENTAKRLKSEHIDVPSEYRCDSDQGLGCIVMLEVLPGLKGPANSVGLGDDHQPESWPAKLSHSRKLVDAEMLRRRPGRGKAEDEREDRDRPNSNRLMVKLVATMLQFPSLPATDESTPPWSHNVCRAHTTISAAYSHAQKLLHQEDGDPLRLRAQAKLLEQDILPLLEALVEEVKDHDWMQQCGVQMGCTLRELDMAADARQDREGRDVFLYNPITVQRSGGRGRPRKLIDETWLREAFAANLGVRAIASMAARPGTTYINVERGGFVMCEVD</sequence>
<reference evidence="1" key="2">
    <citation type="journal article" date="2022" name="New Phytol.">
        <title>Evolutionary transition to the ectomycorrhizal habit in the genomes of a hyperdiverse lineage of mushroom-forming fungi.</title>
        <authorList>
            <person name="Looney B."/>
            <person name="Miyauchi S."/>
            <person name="Morin E."/>
            <person name="Drula E."/>
            <person name="Courty P.E."/>
            <person name="Kohler A."/>
            <person name="Kuo A."/>
            <person name="LaButti K."/>
            <person name="Pangilinan J."/>
            <person name="Lipzen A."/>
            <person name="Riley R."/>
            <person name="Andreopoulos W."/>
            <person name="He G."/>
            <person name="Johnson J."/>
            <person name="Nolan M."/>
            <person name="Tritt A."/>
            <person name="Barry K.W."/>
            <person name="Grigoriev I.V."/>
            <person name="Nagy L.G."/>
            <person name="Hibbett D."/>
            <person name="Henrissat B."/>
            <person name="Matheny P.B."/>
            <person name="Labbe J."/>
            <person name="Martin F.M."/>
        </authorList>
    </citation>
    <scope>NUCLEOTIDE SEQUENCE</scope>
    <source>
        <strain evidence="1">HHB10654</strain>
    </source>
</reference>
<proteinExistence type="predicted"/>
<dbReference type="EMBL" id="MU277532">
    <property type="protein sequence ID" value="KAI0054302.1"/>
    <property type="molecule type" value="Genomic_DNA"/>
</dbReference>
<accession>A0ACB8SDJ8</accession>
<organism evidence="1 2">
    <name type="scientific">Artomyces pyxidatus</name>
    <dbReference type="NCBI Taxonomy" id="48021"/>
    <lineage>
        <taxon>Eukaryota</taxon>
        <taxon>Fungi</taxon>
        <taxon>Dikarya</taxon>
        <taxon>Basidiomycota</taxon>
        <taxon>Agaricomycotina</taxon>
        <taxon>Agaricomycetes</taxon>
        <taxon>Russulales</taxon>
        <taxon>Auriscalpiaceae</taxon>
        <taxon>Artomyces</taxon>
    </lineage>
</organism>
<keyword evidence="2" id="KW-1185">Reference proteome</keyword>
<comment type="caution">
    <text evidence="1">The sequence shown here is derived from an EMBL/GenBank/DDBJ whole genome shotgun (WGS) entry which is preliminary data.</text>
</comment>
<evidence type="ECO:0000313" key="2">
    <source>
        <dbReference type="Proteomes" id="UP000814140"/>
    </source>
</evidence>
<reference evidence="1" key="1">
    <citation type="submission" date="2021-03" db="EMBL/GenBank/DDBJ databases">
        <authorList>
            <consortium name="DOE Joint Genome Institute"/>
            <person name="Ahrendt S."/>
            <person name="Looney B.P."/>
            <person name="Miyauchi S."/>
            <person name="Morin E."/>
            <person name="Drula E."/>
            <person name="Courty P.E."/>
            <person name="Chicoki N."/>
            <person name="Fauchery L."/>
            <person name="Kohler A."/>
            <person name="Kuo A."/>
            <person name="Labutti K."/>
            <person name="Pangilinan J."/>
            <person name="Lipzen A."/>
            <person name="Riley R."/>
            <person name="Andreopoulos W."/>
            <person name="He G."/>
            <person name="Johnson J."/>
            <person name="Barry K.W."/>
            <person name="Grigoriev I.V."/>
            <person name="Nagy L."/>
            <person name="Hibbett D."/>
            <person name="Henrissat B."/>
            <person name="Matheny P.B."/>
            <person name="Labbe J."/>
            <person name="Martin F."/>
        </authorList>
    </citation>
    <scope>NUCLEOTIDE SEQUENCE</scope>
    <source>
        <strain evidence="1">HHB10654</strain>
    </source>
</reference>
<name>A0ACB8SDJ8_9AGAM</name>
<dbReference type="Proteomes" id="UP000814140">
    <property type="component" value="Unassembled WGS sequence"/>
</dbReference>